<comment type="caution">
    <text evidence="2">The sequence shown here is derived from an EMBL/GenBank/DDBJ whole genome shotgun (WGS) entry which is preliminary data.</text>
</comment>
<feature type="compositionally biased region" description="Basic and acidic residues" evidence="1">
    <location>
        <begin position="14"/>
        <end position="27"/>
    </location>
</feature>
<accession>A0ABS4Z0X7</accession>
<evidence type="ECO:0000313" key="2">
    <source>
        <dbReference type="EMBL" id="MBP2414707.1"/>
    </source>
</evidence>
<organism evidence="2 3">
    <name type="scientific">Arthrobacter stackebrandtii</name>
    <dbReference type="NCBI Taxonomy" id="272161"/>
    <lineage>
        <taxon>Bacteria</taxon>
        <taxon>Bacillati</taxon>
        <taxon>Actinomycetota</taxon>
        <taxon>Actinomycetes</taxon>
        <taxon>Micrococcales</taxon>
        <taxon>Micrococcaceae</taxon>
        <taxon>Arthrobacter</taxon>
    </lineage>
</organism>
<protein>
    <submittedName>
        <fullName evidence="2">Uncharacterized protein</fullName>
    </submittedName>
</protein>
<dbReference type="RefSeq" id="WP_209682942.1">
    <property type="nucleotide sequence ID" value="NZ_JAGIOI010000001.1"/>
</dbReference>
<dbReference type="Proteomes" id="UP000711614">
    <property type="component" value="Unassembled WGS sequence"/>
</dbReference>
<evidence type="ECO:0000313" key="3">
    <source>
        <dbReference type="Proteomes" id="UP000711614"/>
    </source>
</evidence>
<sequence>MSKHPVEENPATENHPDGKHSAVEDFIKLIVPEPELLEEETTGDPDIEPRRTGA</sequence>
<proteinExistence type="predicted"/>
<gene>
    <name evidence="2" type="ORF">JOF48_003506</name>
</gene>
<dbReference type="EMBL" id="JAGIOI010000001">
    <property type="protein sequence ID" value="MBP2414707.1"/>
    <property type="molecule type" value="Genomic_DNA"/>
</dbReference>
<name>A0ABS4Z0X7_9MICC</name>
<reference evidence="2 3" key="1">
    <citation type="submission" date="2021-03" db="EMBL/GenBank/DDBJ databases">
        <title>Sequencing the genomes of 1000 actinobacteria strains.</title>
        <authorList>
            <person name="Klenk H.-P."/>
        </authorList>
    </citation>
    <scope>NUCLEOTIDE SEQUENCE [LARGE SCALE GENOMIC DNA]</scope>
    <source>
        <strain evidence="2 3">DSM 16005</strain>
    </source>
</reference>
<feature type="compositionally biased region" description="Acidic residues" evidence="1">
    <location>
        <begin position="35"/>
        <end position="46"/>
    </location>
</feature>
<evidence type="ECO:0000256" key="1">
    <source>
        <dbReference type="SAM" id="MobiDB-lite"/>
    </source>
</evidence>
<feature type="region of interest" description="Disordered" evidence="1">
    <location>
        <begin position="1"/>
        <end position="54"/>
    </location>
</feature>
<keyword evidence="3" id="KW-1185">Reference proteome</keyword>